<evidence type="ECO:0000313" key="3">
    <source>
        <dbReference type="Proteomes" id="UP000249829"/>
    </source>
</evidence>
<reference evidence="2 3" key="1">
    <citation type="submission" date="2018-02" db="EMBL/GenBank/DDBJ databases">
        <title>The genomes of Aspergillus section Nigri reveals drivers in fungal speciation.</title>
        <authorList>
            <consortium name="DOE Joint Genome Institute"/>
            <person name="Vesth T.C."/>
            <person name="Nybo J."/>
            <person name="Theobald S."/>
            <person name="Brandl J."/>
            <person name="Frisvad J.C."/>
            <person name="Nielsen K.F."/>
            <person name="Lyhne E.K."/>
            <person name="Kogle M.E."/>
            <person name="Kuo A."/>
            <person name="Riley R."/>
            <person name="Clum A."/>
            <person name="Nolan M."/>
            <person name="Lipzen A."/>
            <person name="Salamov A."/>
            <person name="Henrissat B."/>
            <person name="Wiebenga A."/>
            <person name="De vries R.P."/>
            <person name="Grigoriev I.V."/>
            <person name="Mortensen U.H."/>
            <person name="Andersen M.R."/>
            <person name="Baker S.E."/>
        </authorList>
    </citation>
    <scope>NUCLEOTIDE SEQUENCE [LARGE SCALE GENOMIC DNA]</scope>
    <source>
        <strain evidence="2 3">CBS 115571</strain>
    </source>
</reference>
<feature type="transmembrane region" description="Helical" evidence="1">
    <location>
        <begin position="71"/>
        <end position="95"/>
    </location>
</feature>
<accession>A0A2V5GRE7</accession>
<dbReference type="EMBL" id="KZ825239">
    <property type="protein sequence ID" value="PYI13558.1"/>
    <property type="molecule type" value="Genomic_DNA"/>
</dbReference>
<gene>
    <name evidence="2" type="ORF">BO99DRAFT_50826</name>
</gene>
<keyword evidence="3" id="KW-1185">Reference proteome</keyword>
<keyword evidence="1" id="KW-0472">Membrane</keyword>
<evidence type="ECO:0000256" key="1">
    <source>
        <dbReference type="SAM" id="Phobius"/>
    </source>
</evidence>
<name>A0A2V5GRE7_ASPV1</name>
<dbReference type="Proteomes" id="UP000249829">
    <property type="component" value="Unassembled WGS sequence"/>
</dbReference>
<organism evidence="2 3">
    <name type="scientific">Aspergillus violaceofuscus (strain CBS 115571)</name>
    <dbReference type="NCBI Taxonomy" id="1450538"/>
    <lineage>
        <taxon>Eukaryota</taxon>
        <taxon>Fungi</taxon>
        <taxon>Dikarya</taxon>
        <taxon>Ascomycota</taxon>
        <taxon>Pezizomycotina</taxon>
        <taxon>Eurotiomycetes</taxon>
        <taxon>Eurotiomycetidae</taxon>
        <taxon>Eurotiales</taxon>
        <taxon>Aspergillaceae</taxon>
        <taxon>Aspergillus</taxon>
    </lineage>
</organism>
<sequence>MMTVRALASLLSIYLETTLMYMLSCCLAISTCIRKAIHNQRLGNSDALQHTALTFRPSHRSIGTVPYPVPFLFLPLLGFIMSCPVEEMILIGYLVRALRIEFPERNPKS</sequence>
<evidence type="ECO:0000313" key="2">
    <source>
        <dbReference type="EMBL" id="PYI13558.1"/>
    </source>
</evidence>
<keyword evidence="1" id="KW-1133">Transmembrane helix</keyword>
<dbReference type="AlphaFoldDB" id="A0A2V5GRE7"/>
<proteinExistence type="predicted"/>
<keyword evidence="1" id="KW-0812">Transmembrane</keyword>
<protein>
    <submittedName>
        <fullName evidence="2">Uncharacterized protein</fullName>
    </submittedName>
</protein>